<dbReference type="STRING" id="1664694.A0A0N1P189"/>
<comment type="similarity">
    <text evidence="1">Belongs to the isocitrate lyase/PEP mutase superfamily. PEP mutase family.</text>
</comment>
<feature type="region of interest" description="Disordered" evidence="2">
    <location>
        <begin position="77"/>
        <end position="105"/>
    </location>
</feature>
<dbReference type="AlphaFoldDB" id="A0A0N1P189"/>
<gene>
    <name evidence="3" type="ORF">AB675_7088</name>
</gene>
<dbReference type="InterPro" id="IPR015813">
    <property type="entry name" value="Pyrv/PenolPyrv_kinase-like_dom"/>
</dbReference>
<dbReference type="Proteomes" id="UP000038010">
    <property type="component" value="Unassembled WGS sequence"/>
</dbReference>
<keyword evidence="3" id="KW-0670">Pyruvate</keyword>
<dbReference type="Pfam" id="PF13714">
    <property type="entry name" value="PEP_mutase"/>
    <property type="match status" value="1"/>
</dbReference>
<name>A0A0N1P189_9EURO</name>
<sequence length="340" mass="36509">MSGPSRLRALLDPSNPCIAMSTHSPLSALLAARTPFPALWVSGFELAALHGVPDANIISYDTHLNLVRAISDVMPAHHAVPPPESHNNTEPTNPAVQPTTPSPPLIADLDTGHGNAVNITYIVPKYARAGASAVVIEDKTFPKDSSLRPGGRQVLVSIQEFVGKIRAAKAAARTAVHDQRDALLVIARTEALIAGLGLAEARRRGMAYAAAGADAVLVHSKSVTAEEVVAFCEAWPEVGTEVEVEHEGKRVRVKVPPLVIVPTSYPEMSFEEWGKLGKVGLVICGNHAVRAAVRGMTDAFRRIKEEGGIKGVEGDIVGVEEIFELQGDREMRMIEREFLR</sequence>
<evidence type="ECO:0000313" key="3">
    <source>
        <dbReference type="EMBL" id="KPI43296.1"/>
    </source>
</evidence>
<dbReference type="SUPFAM" id="SSF51621">
    <property type="entry name" value="Phosphoenolpyruvate/pyruvate domain"/>
    <property type="match status" value="1"/>
</dbReference>
<proteinExistence type="inferred from homology"/>
<dbReference type="GO" id="GO:0016787">
    <property type="term" value="F:hydrolase activity"/>
    <property type="evidence" value="ECO:0007669"/>
    <property type="project" value="UniProtKB-KW"/>
</dbReference>
<evidence type="ECO:0000313" key="4">
    <source>
        <dbReference type="Proteomes" id="UP000038010"/>
    </source>
</evidence>
<feature type="compositionally biased region" description="Polar residues" evidence="2">
    <location>
        <begin position="85"/>
        <end position="99"/>
    </location>
</feature>
<dbReference type="RefSeq" id="XP_018003259.1">
    <property type="nucleotide sequence ID" value="XM_018147429.1"/>
</dbReference>
<organism evidence="3 4">
    <name type="scientific">Cyphellophora attinorum</name>
    <dbReference type="NCBI Taxonomy" id="1664694"/>
    <lineage>
        <taxon>Eukaryota</taxon>
        <taxon>Fungi</taxon>
        <taxon>Dikarya</taxon>
        <taxon>Ascomycota</taxon>
        <taxon>Pezizomycotina</taxon>
        <taxon>Eurotiomycetes</taxon>
        <taxon>Chaetothyriomycetidae</taxon>
        <taxon>Chaetothyriales</taxon>
        <taxon>Cyphellophoraceae</taxon>
        <taxon>Cyphellophora</taxon>
    </lineage>
</organism>
<keyword evidence="4" id="KW-1185">Reference proteome</keyword>
<accession>A0A0N1P189</accession>
<dbReference type="VEuPathDB" id="FungiDB:AB675_7088"/>
<comment type="caution">
    <text evidence="3">The sequence shown here is derived from an EMBL/GenBank/DDBJ whole genome shotgun (WGS) entry which is preliminary data.</text>
</comment>
<dbReference type="Gene3D" id="3.20.20.60">
    <property type="entry name" value="Phosphoenolpyruvate-binding domains"/>
    <property type="match status" value="1"/>
</dbReference>
<reference evidence="3 4" key="1">
    <citation type="submission" date="2015-06" db="EMBL/GenBank/DDBJ databases">
        <title>Draft genome of the ant-associated black yeast Phialophora attae CBS 131958.</title>
        <authorList>
            <person name="Moreno L.F."/>
            <person name="Stielow B.J."/>
            <person name="de Hoog S."/>
            <person name="Vicente V.A."/>
            <person name="Weiss V.A."/>
            <person name="de Vries M."/>
            <person name="Cruz L.M."/>
            <person name="Souza E.M."/>
        </authorList>
    </citation>
    <scope>NUCLEOTIDE SEQUENCE [LARGE SCALE GENOMIC DNA]</scope>
    <source>
        <strain evidence="3 4">CBS 131958</strain>
    </source>
</reference>
<dbReference type="PANTHER" id="PTHR42905">
    <property type="entry name" value="PHOSPHOENOLPYRUVATE CARBOXYLASE"/>
    <property type="match status" value="1"/>
</dbReference>
<keyword evidence="3" id="KW-0378">Hydrolase</keyword>
<dbReference type="GeneID" id="28739309"/>
<dbReference type="InterPro" id="IPR039556">
    <property type="entry name" value="ICL/PEPM"/>
</dbReference>
<dbReference type="CDD" id="cd00377">
    <property type="entry name" value="ICL_PEPM"/>
    <property type="match status" value="1"/>
</dbReference>
<dbReference type="InterPro" id="IPR040442">
    <property type="entry name" value="Pyrv_kinase-like_dom_sf"/>
</dbReference>
<evidence type="ECO:0000256" key="1">
    <source>
        <dbReference type="ARBA" id="ARBA00038455"/>
    </source>
</evidence>
<dbReference type="PANTHER" id="PTHR42905:SF7">
    <property type="entry name" value="PHOSPHOENOLPYRUVATE PHOSPHOMUTASE"/>
    <property type="match status" value="1"/>
</dbReference>
<dbReference type="OrthoDB" id="1923844at2759"/>
<protein>
    <submittedName>
        <fullName evidence="3">Phosphonopyruvate hydrolase</fullName>
    </submittedName>
</protein>
<evidence type="ECO:0000256" key="2">
    <source>
        <dbReference type="SAM" id="MobiDB-lite"/>
    </source>
</evidence>
<dbReference type="EMBL" id="LFJN01000005">
    <property type="protein sequence ID" value="KPI43296.1"/>
    <property type="molecule type" value="Genomic_DNA"/>
</dbReference>